<reference evidence="14 15" key="1">
    <citation type="submission" date="2018-08" db="EMBL/GenBank/DDBJ databases">
        <title>Lysinibacillus sp. YLB-03 draft genome sequence.</title>
        <authorList>
            <person name="Yu L."/>
        </authorList>
    </citation>
    <scope>NUCLEOTIDE SEQUENCE [LARGE SCALE GENOMIC DNA]</scope>
    <source>
        <strain evidence="14 15">YLB-03</strain>
    </source>
</reference>
<evidence type="ECO:0000313" key="14">
    <source>
        <dbReference type="EMBL" id="RHW39745.1"/>
    </source>
</evidence>
<dbReference type="GO" id="GO:0005737">
    <property type="term" value="C:cytoplasm"/>
    <property type="evidence" value="ECO:0007669"/>
    <property type="project" value="TreeGrafter"/>
</dbReference>
<dbReference type="InterPro" id="IPR013328">
    <property type="entry name" value="6PGD_dom2"/>
</dbReference>
<evidence type="ECO:0000256" key="9">
    <source>
        <dbReference type="ARBA" id="ARBA00032024"/>
    </source>
</evidence>
<dbReference type="Pfam" id="PF08546">
    <property type="entry name" value="ApbA_C"/>
    <property type="match status" value="1"/>
</dbReference>
<dbReference type="PANTHER" id="PTHR43765">
    <property type="entry name" value="2-DEHYDROPANTOATE 2-REDUCTASE-RELATED"/>
    <property type="match status" value="1"/>
</dbReference>
<dbReference type="Pfam" id="PF02558">
    <property type="entry name" value="ApbA"/>
    <property type="match status" value="1"/>
</dbReference>
<dbReference type="OrthoDB" id="9800163at2"/>
<dbReference type="InterPro" id="IPR013332">
    <property type="entry name" value="KPR_N"/>
</dbReference>
<evidence type="ECO:0000259" key="13">
    <source>
        <dbReference type="Pfam" id="PF08546"/>
    </source>
</evidence>
<dbReference type="EC" id="1.1.1.169" evidence="4 11"/>
<proteinExistence type="inferred from homology"/>
<evidence type="ECO:0000256" key="11">
    <source>
        <dbReference type="RuleBase" id="RU362068"/>
    </source>
</evidence>
<evidence type="ECO:0000313" key="15">
    <source>
        <dbReference type="Proteomes" id="UP000265692"/>
    </source>
</evidence>
<dbReference type="RefSeq" id="WP_118874756.1">
    <property type="nucleotide sequence ID" value="NZ_QWEI01000001.1"/>
</dbReference>
<comment type="caution">
    <text evidence="14">The sequence shown here is derived from an EMBL/GenBank/DDBJ whole genome shotgun (WGS) entry which is preliminary data.</text>
</comment>
<evidence type="ECO:0000256" key="2">
    <source>
        <dbReference type="ARBA" id="ARBA00004994"/>
    </source>
</evidence>
<dbReference type="Gene3D" id="1.10.1040.10">
    <property type="entry name" value="N-(1-d-carboxylethyl)-l-norvaline Dehydrogenase, domain 2"/>
    <property type="match status" value="1"/>
</dbReference>
<organism evidence="14 15">
    <name type="scientific">Ureibacillus yapensis</name>
    <dbReference type="NCBI Taxonomy" id="2304605"/>
    <lineage>
        <taxon>Bacteria</taxon>
        <taxon>Bacillati</taxon>
        <taxon>Bacillota</taxon>
        <taxon>Bacilli</taxon>
        <taxon>Bacillales</taxon>
        <taxon>Caryophanaceae</taxon>
        <taxon>Ureibacillus</taxon>
    </lineage>
</organism>
<evidence type="ECO:0000256" key="1">
    <source>
        <dbReference type="ARBA" id="ARBA00002919"/>
    </source>
</evidence>
<dbReference type="InterPro" id="IPR013752">
    <property type="entry name" value="KPA_reductase"/>
</dbReference>
<dbReference type="InterPro" id="IPR036291">
    <property type="entry name" value="NAD(P)-bd_dom_sf"/>
</dbReference>
<evidence type="ECO:0000256" key="6">
    <source>
        <dbReference type="ARBA" id="ARBA00022655"/>
    </source>
</evidence>
<keyword evidence="7 11" id="KW-0521">NADP</keyword>
<feature type="domain" description="Ketopantoate reductase N-terminal" evidence="12">
    <location>
        <begin position="3"/>
        <end position="147"/>
    </location>
</feature>
<evidence type="ECO:0000256" key="8">
    <source>
        <dbReference type="ARBA" id="ARBA00023002"/>
    </source>
</evidence>
<dbReference type="NCBIfam" id="TIGR00745">
    <property type="entry name" value="apbA_panE"/>
    <property type="match status" value="1"/>
</dbReference>
<keyword evidence="8 11" id="KW-0560">Oxidoreductase</keyword>
<comment type="pathway">
    <text evidence="2 11">Cofactor biosynthesis; (R)-pantothenate biosynthesis; (R)-pantoate from 3-methyl-2-oxobutanoate: step 2/2.</text>
</comment>
<dbReference type="AlphaFoldDB" id="A0A396SEP1"/>
<dbReference type="GO" id="GO:0015940">
    <property type="term" value="P:pantothenate biosynthetic process"/>
    <property type="evidence" value="ECO:0007669"/>
    <property type="project" value="UniProtKB-UniPathway"/>
</dbReference>
<dbReference type="GO" id="GO:0050661">
    <property type="term" value="F:NADP binding"/>
    <property type="evidence" value="ECO:0007669"/>
    <property type="project" value="TreeGrafter"/>
</dbReference>
<accession>A0A396SEP1</accession>
<evidence type="ECO:0000256" key="5">
    <source>
        <dbReference type="ARBA" id="ARBA00019465"/>
    </source>
</evidence>
<dbReference type="PANTHER" id="PTHR43765:SF2">
    <property type="entry name" value="2-DEHYDROPANTOATE 2-REDUCTASE"/>
    <property type="match status" value="1"/>
</dbReference>
<dbReference type="UniPathway" id="UPA00028">
    <property type="reaction ID" value="UER00004"/>
</dbReference>
<dbReference type="Proteomes" id="UP000265692">
    <property type="component" value="Unassembled WGS sequence"/>
</dbReference>
<evidence type="ECO:0000256" key="4">
    <source>
        <dbReference type="ARBA" id="ARBA00013014"/>
    </source>
</evidence>
<sequence length="301" mass="33688">MDIVVVGAGSVGMLIASYLAEANERVTLVVRRKEQAENLEKYGLVRKNIDGSLSKSRIRVAMNLENISKDTLVIIAVKYGQLKEIYKQLQTLHVETPLLFLQNGLAHFDEASMLPQRTIAFGSCQFGAQRENNVTVIHRGQGVLKIAVEKGDSKQPFSIFSKSSNELFQVFFENNAEKMLFEKALLNCFVNPLTAILKVKNGMLIENPQSLLLLENLYKELKAAFPEEMTSVKFEDVKNLCRNTAENTSSMLGDFLYGRPTEIETIVGAVLKRARKKGKQCPTLQTLYSLILIMEGSGEMM</sequence>
<dbReference type="SUPFAM" id="SSF51735">
    <property type="entry name" value="NAD(P)-binding Rossmann-fold domains"/>
    <property type="match status" value="1"/>
</dbReference>
<dbReference type="InterPro" id="IPR050838">
    <property type="entry name" value="Ketopantoate_reductase"/>
</dbReference>
<dbReference type="GO" id="GO:0008677">
    <property type="term" value="F:2-dehydropantoate 2-reductase activity"/>
    <property type="evidence" value="ECO:0007669"/>
    <property type="project" value="UniProtKB-EC"/>
</dbReference>
<name>A0A396SEP1_9BACL</name>
<comment type="similarity">
    <text evidence="3 11">Belongs to the ketopantoate reductase family.</text>
</comment>
<dbReference type="InterPro" id="IPR003710">
    <property type="entry name" value="ApbA"/>
</dbReference>
<evidence type="ECO:0000259" key="12">
    <source>
        <dbReference type="Pfam" id="PF02558"/>
    </source>
</evidence>
<comment type="catalytic activity">
    <reaction evidence="10 11">
        <text>(R)-pantoate + NADP(+) = 2-dehydropantoate + NADPH + H(+)</text>
        <dbReference type="Rhea" id="RHEA:16233"/>
        <dbReference type="ChEBI" id="CHEBI:11561"/>
        <dbReference type="ChEBI" id="CHEBI:15378"/>
        <dbReference type="ChEBI" id="CHEBI:15980"/>
        <dbReference type="ChEBI" id="CHEBI:57783"/>
        <dbReference type="ChEBI" id="CHEBI:58349"/>
        <dbReference type="EC" id="1.1.1.169"/>
    </reaction>
</comment>
<feature type="domain" description="Ketopantoate reductase C-terminal" evidence="13">
    <location>
        <begin position="177"/>
        <end position="291"/>
    </location>
</feature>
<dbReference type="InterPro" id="IPR008927">
    <property type="entry name" value="6-PGluconate_DH-like_C_sf"/>
</dbReference>
<dbReference type="EMBL" id="QWEI01000001">
    <property type="protein sequence ID" value="RHW39745.1"/>
    <property type="molecule type" value="Genomic_DNA"/>
</dbReference>
<dbReference type="Gene3D" id="3.40.50.720">
    <property type="entry name" value="NAD(P)-binding Rossmann-like Domain"/>
    <property type="match status" value="1"/>
</dbReference>
<comment type="function">
    <text evidence="1 11">Catalyzes the NADPH-dependent reduction of ketopantoate into pantoic acid.</text>
</comment>
<evidence type="ECO:0000256" key="7">
    <source>
        <dbReference type="ARBA" id="ARBA00022857"/>
    </source>
</evidence>
<protein>
    <recommendedName>
        <fullName evidence="5 11">2-dehydropantoate 2-reductase</fullName>
        <ecNumber evidence="4 11">1.1.1.169</ecNumber>
    </recommendedName>
    <alternativeName>
        <fullName evidence="9 11">Ketopantoate reductase</fullName>
    </alternativeName>
</protein>
<gene>
    <name evidence="14" type="ORF">D1B33_02530</name>
</gene>
<dbReference type="SUPFAM" id="SSF48179">
    <property type="entry name" value="6-phosphogluconate dehydrogenase C-terminal domain-like"/>
    <property type="match status" value="1"/>
</dbReference>
<keyword evidence="15" id="KW-1185">Reference proteome</keyword>
<evidence type="ECO:0000256" key="3">
    <source>
        <dbReference type="ARBA" id="ARBA00007870"/>
    </source>
</evidence>
<keyword evidence="6 11" id="KW-0566">Pantothenate biosynthesis</keyword>
<evidence type="ECO:0000256" key="10">
    <source>
        <dbReference type="ARBA" id="ARBA00048793"/>
    </source>
</evidence>